<feature type="transmembrane region" description="Helical" evidence="2">
    <location>
        <begin position="174"/>
        <end position="195"/>
    </location>
</feature>
<feature type="region of interest" description="Disordered" evidence="1">
    <location>
        <begin position="237"/>
        <end position="262"/>
    </location>
</feature>
<feature type="region of interest" description="Disordered" evidence="1">
    <location>
        <begin position="390"/>
        <end position="427"/>
    </location>
</feature>
<proteinExistence type="predicted"/>
<feature type="transmembrane region" description="Helical" evidence="2">
    <location>
        <begin position="69"/>
        <end position="95"/>
    </location>
</feature>
<accession>A0AB39BIU6</accession>
<dbReference type="AlphaFoldDB" id="A0AB39BIU6"/>
<dbReference type="RefSeq" id="WP_368498455.1">
    <property type="nucleotide sequence ID" value="NZ_CP162511.1"/>
</dbReference>
<reference evidence="3" key="1">
    <citation type="submission" date="2024-05" db="EMBL/GenBank/DDBJ databases">
        <title>Herbiconiux sp. A18JL235.</title>
        <authorList>
            <person name="Zhang G."/>
        </authorList>
    </citation>
    <scope>NUCLEOTIDE SEQUENCE</scope>
    <source>
        <strain evidence="3">A18JL235</strain>
    </source>
</reference>
<evidence type="ECO:0008006" key="4">
    <source>
        <dbReference type="Google" id="ProtNLM"/>
    </source>
</evidence>
<feature type="transmembrane region" description="Helical" evidence="2">
    <location>
        <begin position="107"/>
        <end position="129"/>
    </location>
</feature>
<feature type="transmembrane region" description="Helical" evidence="2">
    <location>
        <begin position="276"/>
        <end position="303"/>
    </location>
</feature>
<feature type="transmembrane region" description="Helical" evidence="2">
    <location>
        <begin position="141"/>
        <end position="162"/>
    </location>
</feature>
<keyword evidence="2" id="KW-0812">Transmembrane</keyword>
<organism evidence="3">
    <name type="scientific">Herbiconiux sp. A18JL235</name>
    <dbReference type="NCBI Taxonomy" id="3152363"/>
    <lineage>
        <taxon>Bacteria</taxon>
        <taxon>Bacillati</taxon>
        <taxon>Actinomycetota</taxon>
        <taxon>Actinomycetes</taxon>
        <taxon>Micrococcales</taxon>
        <taxon>Microbacteriaceae</taxon>
        <taxon>Herbiconiux</taxon>
    </lineage>
</organism>
<protein>
    <recommendedName>
        <fullName evidence="4">Integral membrane protein</fullName>
    </recommendedName>
</protein>
<dbReference type="EMBL" id="CP162511">
    <property type="protein sequence ID" value="XDI06066.1"/>
    <property type="molecule type" value="Genomic_DNA"/>
</dbReference>
<feature type="transmembrane region" description="Helical" evidence="2">
    <location>
        <begin position="328"/>
        <end position="349"/>
    </location>
</feature>
<evidence type="ECO:0000256" key="1">
    <source>
        <dbReference type="SAM" id="MobiDB-lite"/>
    </source>
</evidence>
<name>A0AB39BIU6_9MICO</name>
<keyword evidence="2" id="KW-0472">Membrane</keyword>
<keyword evidence="2" id="KW-1133">Transmembrane helix</keyword>
<evidence type="ECO:0000256" key="2">
    <source>
        <dbReference type="SAM" id="Phobius"/>
    </source>
</evidence>
<gene>
    <name evidence="3" type="ORF">ABFY20_02905</name>
</gene>
<feature type="transmembrane region" description="Helical" evidence="2">
    <location>
        <begin position="35"/>
        <end position="57"/>
    </location>
</feature>
<sequence length="427" mass="44989">MTGQGDRGAEREVERWLRREGLPAFVRRESRGDLLLARTLPFLVFLLITSVVTSGLVRGRITLEVNSTPLGIALGLLVLFAALVALALPIVVGALTARLLHRSPGAAVPIAVAAGALYLVAVPIAVAVWQSPTAGAATAASHIALTALSLALTWLGAGSLVASALTTAWRQTAAVGLLVTRALPILMLVIVFAFFSRPVWEVTSTMSAERLLAVAVFFGLLGLLFVVPISRSEMRELENAPSETDAPGHTDASAGTPPTGAPPLSRGERLNLQAGLVVALVLQTVLFSVIVCLILLLLGVLALSEEVLHEWVGDRLVFVRIVGIEVPFTWALVKTAVFLSCISSLNFLVSATTNTSYREAFFHPMVDGARTALGVRAAYRAGRTDVALPRRVVTPPGRRRPGHSGRPADEQPDAEPGMVEPGAGSAG</sequence>
<evidence type="ECO:0000313" key="3">
    <source>
        <dbReference type="EMBL" id="XDI06066.1"/>
    </source>
</evidence>
<feature type="transmembrane region" description="Helical" evidence="2">
    <location>
        <begin position="207"/>
        <end position="227"/>
    </location>
</feature>